<dbReference type="GO" id="GO:0005886">
    <property type="term" value="C:plasma membrane"/>
    <property type="evidence" value="ECO:0007669"/>
    <property type="project" value="TreeGrafter"/>
</dbReference>
<evidence type="ECO:0000256" key="1">
    <source>
        <dbReference type="ARBA" id="ARBA00004141"/>
    </source>
</evidence>
<dbReference type="Pfam" id="PF01545">
    <property type="entry name" value="Cation_efflux"/>
    <property type="match status" value="1"/>
</dbReference>
<evidence type="ECO:0000256" key="3">
    <source>
        <dbReference type="ARBA" id="ARBA00022448"/>
    </source>
</evidence>
<feature type="transmembrane region" description="Helical" evidence="9">
    <location>
        <begin position="52"/>
        <end position="70"/>
    </location>
</feature>
<dbReference type="NCBIfam" id="TIGR01297">
    <property type="entry name" value="CDF"/>
    <property type="match status" value="1"/>
</dbReference>
<dbReference type="InterPro" id="IPR058533">
    <property type="entry name" value="Cation_efflux_TM"/>
</dbReference>
<proteinExistence type="inferred from homology"/>
<protein>
    <submittedName>
        <fullName evidence="12">Cation transporter</fullName>
    </submittedName>
</protein>
<dbReference type="SUPFAM" id="SSF161111">
    <property type="entry name" value="Cation efflux protein transmembrane domain-like"/>
    <property type="match status" value="1"/>
</dbReference>
<evidence type="ECO:0000259" key="11">
    <source>
        <dbReference type="Pfam" id="PF16916"/>
    </source>
</evidence>
<feature type="transmembrane region" description="Helical" evidence="9">
    <location>
        <begin position="115"/>
        <end position="137"/>
    </location>
</feature>
<feature type="transmembrane region" description="Helical" evidence="9">
    <location>
        <begin position="12"/>
        <end position="32"/>
    </location>
</feature>
<dbReference type="PANTHER" id="PTHR11562:SF17">
    <property type="entry name" value="RE54080P-RELATED"/>
    <property type="match status" value="1"/>
</dbReference>
<evidence type="ECO:0000256" key="2">
    <source>
        <dbReference type="ARBA" id="ARBA00008873"/>
    </source>
</evidence>
<feature type="domain" description="Cation efflux protein cytoplasmic" evidence="11">
    <location>
        <begin position="210"/>
        <end position="285"/>
    </location>
</feature>
<dbReference type="InterPro" id="IPR036837">
    <property type="entry name" value="Cation_efflux_CTD_sf"/>
</dbReference>
<sequence>MSLKKDNSHHTLLPLSLGIALNTGIFVAEVVGGLLSGSLALLSDALHNLTDIFSLFTAFFALRLALRARTPGKTYGYRRAEILAAFVNTLLLFGVAAYLVREAAERFFHPSPLRLQMALLVAAVGLLGNFGSAVLLFSSSRESLSIRSAFVHLVADTLSSCTVVLGIGMAGYLGWTWLDTLVGLGVAVFVLREAFPLFWRTIHILMQGTPPHVQPEALKKRLEAIAGVENVHHLHLWSLNEREHYAEFHVVTTCGTLQEVDVLRREIAAILREEFDIHHSTIQFECQLCGSGDLIVQE</sequence>
<keyword evidence="5" id="KW-0864">Zinc transport</keyword>
<comment type="caution">
    <text evidence="12">The sequence shown here is derived from an EMBL/GenBank/DDBJ whole genome shotgun (WGS) entry which is preliminary data.</text>
</comment>
<evidence type="ECO:0000256" key="9">
    <source>
        <dbReference type="SAM" id="Phobius"/>
    </source>
</evidence>
<feature type="transmembrane region" description="Helical" evidence="9">
    <location>
        <begin position="82"/>
        <end position="100"/>
    </location>
</feature>
<comment type="subcellular location">
    <subcellularLocation>
        <location evidence="1">Membrane</location>
        <topology evidence="1">Multi-pass membrane protein</topology>
    </subcellularLocation>
</comment>
<evidence type="ECO:0000256" key="4">
    <source>
        <dbReference type="ARBA" id="ARBA00022692"/>
    </source>
</evidence>
<evidence type="ECO:0000256" key="5">
    <source>
        <dbReference type="ARBA" id="ARBA00022906"/>
    </source>
</evidence>
<dbReference type="GO" id="GO:0005385">
    <property type="term" value="F:zinc ion transmembrane transporter activity"/>
    <property type="evidence" value="ECO:0007669"/>
    <property type="project" value="TreeGrafter"/>
</dbReference>
<evidence type="ECO:0000256" key="8">
    <source>
        <dbReference type="ARBA" id="ARBA00023136"/>
    </source>
</evidence>
<feature type="domain" description="Cation efflux protein transmembrane" evidence="10">
    <location>
        <begin position="17"/>
        <end position="206"/>
    </location>
</feature>
<feature type="transmembrane region" description="Helical" evidence="9">
    <location>
        <begin position="149"/>
        <end position="175"/>
    </location>
</feature>
<dbReference type="Gene3D" id="1.20.1510.10">
    <property type="entry name" value="Cation efflux protein transmembrane domain"/>
    <property type="match status" value="1"/>
</dbReference>
<evidence type="ECO:0000256" key="7">
    <source>
        <dbReference type="ARBA" id="ARBA00023065"/>
    </source>
</evidence>
<dbReference type="Pfam" id="PF16916">
    <property type="entry name" value="ZT_dimer"/>
    <property type="match status" value="1"/>
</dbReference>
<evidence type="ECO:0000256" key="6">
    <source>
        <dbReference type="ARBA" id="ARBA00022989"/>
    </source>
</evidence>
<keyword evidence="6 9" id="KW-1133">Transmembrane helix</keyword>
<dbReference type="PANTHER" id="PTHR11562">
    <property type="entry name" value="CATION EFFLUX PROTEIN/ ZINC TRANSPORTER"/>
    <property type="match status" value="1"/>
</dbReference>
<dbReference type="AlphaFoldDB" id="A0A7V3YMX5"/>
<dbReference type="SUPFAM" id="SSF160240">
    <property type="entry name" value="Cation efflux protein cytoplasmic domain-like"/>
    <property type="match status" value="1"/>
</dbReference>
<gene>
    <name evidence="12" type="ORF">ENU96_08125</name>
</gene>
<name>A0A7V3YMX5_9BACT</name>
<keyword evidence="3" id="KW-0813">Transport</keyword>
<dbReference type="InterPro" id="IPR027469">
    <property type="entry name" value="Cation_efflux_TMD_sf"/>
</dbReference>
<dbReference type="InterPro" id="IPR050681">
    <property type="entry name" value="CDF/SLC30A"/>
</dbReference>
<keyword evidence="5" id="KW-0862">Zinc</keyword>
<keyword evidence="7" id="KW-0406">Ion transport</keyword>
<organism evidence="12">
    <name type="scientific">Candidatus Caldatribacterium californiense</name>
    <dbReference type="NCBI Taxonomy" id="1454726"/>
    <lineage>
        <taxon>Bacteria</taxon>
        <taxon>Pseudomonadati</taxon>
        <taxon>Atribacterota</taxon>
        <taxon>Atribacteria</taxon>
        <taxon>Atribacterales</taxon>
        <taxon>Candidatus Caldatribacteriaceae</taxon>
        <taxon>Candidatus Caldatribacterium</taxon>
    </lineage>
</organism>
<dbReference type="InterPro" id="IPR027470">
    <property type="entry name" value="Cation_efflux_CTD"/>
</dbReference>
<dbReference type="EMBL" id="DTEN01000326">
    <property type="protein sequence ID" value="HGI75626.1"/>
    <property type="molecule type" value="Genomic_DNA"/>
</dbReference>
<dbReference type="InterPro" id="IPR002524">
    <property type="entry name" value="Cation_efflux"/>
</dbReference>
<reference evidence="12" key="1">
    <citation type="journal article" date="2020" name="mSystems">
        <title>Genome- and Community-Level Interaction Insights into Carbon Utilization and Element Cycling Functions of Hydrothermarchaeota in Hydrothermal Sediment.</title>
        <authorList>
            <person name="Zhou Z."/>
            <person name="Liu Y."/>
            <person name="Xu W."/>
            <person name="Pan J."/>
            <person name="Luo Z.H."/>
            <person name="Li M."/>
        </authorList>
    </citation>
    <scope>NUCLEOTIDE SEQUENCE [LARGE SCALE GENOMIC DNA]</scope>
    <source>
        <strain evidence="12">SpSt-716</strain>
    </source>
</reference>
<comment type="similarity">
    <text evidence="2">Belongs to the cation diffusion facilitator (CDF) transporter (TC 2.A.4) family. SLC30A subfamily.</text>
</comment>
<accession>A0A7V3YMX5</accession>
<feature type="transmembrane region" description="Helical" evidence="9">
    <location>
        <begin position="181"/>
        <end position="199"/>
    </location>
</feature>
<evidence type="ECO:0000259" key="10">
    <source>
        <dbReference type="Pfam" id="PF01545"/>
    </source>
</evidence>
<keyword evidence="4 9" id="KW-0812">Transmembrane</keyword>
<evidence type="ECO:0000313" key="12">
    <source>
        <dbReference type="EMBL" id="HGI75626.1"/>
    </source>
</evidence>
<keyword evidence="8 9" id="KW-0472">Membrane</keyword>